<sequence length="196" mass="21471">MSHWRSIHPNMSVISMDRFDSKLSTFFVPGLSIVLEGRITGSRSRQWASSGLDIMENLEGRKGSIGHSPDESSVTRNQRAPKLGNESGYIYEGAYYDHCMPLVLGSTDLAFQFKAPFVVLEALHTRMVVVGSIQPTKLFGEYDIVLLFSPVFAQVPDPQGNGCLLNSVQSVASLVGATDRASLPGFDTKRLTQETS</sequence>
<organism evidence="2">
    <name type="scientific">Compsopogon caeruleus</name>
    <dbReference type="NCBI Taxonomy" id="31354"/>
    <lineage>
        <taxon>Eukaryota</taxon>
        <taxon>Rhodophyta</taxon>
        <taxon>Compsopogonophyceae</taxon>
        <taxon>Compsopogonales</taxon>
        <taxon>Compsopogonaceae</taxon>
        <taxon>Compsopogon</taxon>
    </lineage>
</organism>
<gene>
    <name evidence="2" type="ORF">CCAE0312_LOCUS7800</name>
</gene>
<accession>A0A7S1TGW4</accession>
<proteinExistence type="predicted"/>
<name>A0A7S1TGW4_9RHOD</name>
<protein>
    <submittedName>
        <fullName evidence="2">Uncharacterized protein</fullName>
    </submittedName>
</protein>
<evidence type="ECO:0000256" key="1">
    <source>
        <dbReference type="SAM" id="MobiDB-lite"/>
    </source>
</evidence>
<dbReference type="EMBL" id="HBGH01014042">
    <property type="protein sequence ID" value="CAD9235709.1"/>
    <property type="molecule type" value="Transcribed_RNA"/>
</dbReference>
<evidence type="ECO:0000313" key="2">
    <source>
        <dbReference type="EMBL" id="CAD9235709.1"/>
    </source>
</evidence>
<dbReference type="AlphaFoldDB" id="A0A7S1TGW4"/>
<feature type="region of interest" description="Disordered" evidence="1">
    <location>
        <begin position="60"/>
        <end position="80"/>
    </location>
</feature>
<reference evidence="2" key="1">
    <citation type="submission" date="2021-01" db="EMBL/GenBank/DDBJ databases">
        <authorList>
            <person name="Corre E."/>
            <person name="Pelletier E."/>
            <person name="Niang G."/>
            <person name="Scheremetjew M."/>
            <person name="Finn R."/>
            <person name="Kale V."/>
            <person name="Holt S."/>
            <person name="Cochrane G."/>
            <person name="Meng A."/>
            <person name="Brown T."/>
            <person name="Cohen L."/>
        </authorList>
    </citation>
    <scope>NUCLEOTIDE SEQUENCE</scope>
    <source>
        <strain evidence="2">SAG 36.94</strain>
    </source>
</reference>